<dbReference type="Proteomes" id="UP000675880">
    <property type="component" value="Unassembled WGS sequence"/>
</dbReference>
<comment type="caution">
    <text evidence="2">The sequence shown here is derived from an EMBL/GenBank/DDBJ whole genome shotgun (WGS) entry which is preliminary data.</text>
</comment>
<evidence type="ECO:0000313" key="2">
    <source>
        <dbReference type="EMBL" id="CAE6726167.1"/>
    </source>
</evidence>
<dbReference type="InterPro" id="IPR014719">
    <property type="entry name" value="Ribosomal_bL12_C/ClpS-like"/>
</dbReference>
<feature type="domain" description="Adaptor protein ClpS core" evidence="1">
    <location>
        <begin position="26"/>
        <end position="86"/>
    </location>
</feature>
<dbReference type="Gene3D" id="3.30.1390.10">
    <property type="match status" value="1"/>
</dbReference>
<dbReference type="InterPro" id="IPR003769">
    <property type="entry name" value="ClpS_core"/>
</dbReference>
<reference evidence="2 3" key="1">
    <citation type="submission" date="2021-02" db="EMBL/GenBank/DDBJ databases">
        <authorList>
            <person name="Han P."/>
        </authorList>
    </citation>
    <scope>NUCLEOTIDE SEQUENCE [LARGE SCALE GENOMIC DNA]</scope>
    <source>
        <strain evidence="2">Candidatus Nitrospira sp. ZN2</strain>
    </source>
</reference>
<name>A0ABM8R0L2_9BACT</name>
<dbReference type="SUPFAM" id="SSF54736">
    <property type="entry name" value="ClpS-like"/>
    <property type="match status" value="1"/>
</dbReference>
<protein>
    <submittedName>
        <fullName evidence="2">Adaptor protein</fullName>
    </submittedName>
</protein>
<gene>
    <name evidence="2" type="ORF">NSPZN2_100109</name>
</gene>
<dbReference type="EMBL" id="CAJNBJ010000002">
    <property type="protein sequence ID" value="CAE6726167.1"/>
    <property type="molecule type" value="Genomic_DNA"/>
</dbReference>
<keyword evidence="3" id="KW-1185">Reference proteome</keyword>
<organism evidence="2 3">
    <name type="scientific">Nitrospira defluvii</name>
    <dbReference type="NCBI Taxonomy" id="330214"/>
    <lineage>
        <taxon>Bacteria</taxon>
        <taxon>Pseudomonadati</taxon>
        <taxon>Nitrospirota</taxon>
        <taxon>Nitrospiria</taxon>
        <taxon>Nitrospirales</taxon>
        <taxon>Nitrospiraceae</taxon>
        <taxon>Nitrospira</taxon>
    </lineage>
</organism>
<dbReference type="RefSeq" id="WP_213041486.1">
    <property type="nucleotide sequence ID" value="NZ_CAJNBJ010000002.1"/>
</dbReference>
<sequence length="97" mass="10504">MSTLTPVITPEALDTTDVGTGDDLEARVIVFNCECHTYQQVITLFCKYIPGMNSSRAFELAWRIDHEGQATVYSGARKLAEDIGAKLAAGGLRVGVQ</sequence>
<accession>A0ABM8R0L2</accession>
<dbReference type="Pfam" id="PF02617">
    <property type="entry name" value="ClpS"/>
    <property type="match status" value="1"/>
</dbReference>
<proteinExistence type="predicted"/>
<evidence type="ECO:0000313" key="3">
    <source>
        <dbReference type="Proteomes" id="UP000675880"/>
    </source>
</evidence>
<evidence type="ECO:0000259" key="1">
    <source>
        <dbReference type="Pfam" id="PF02617"/>
    </source>
</evidence>